<dbReference type="SMART" id="SM01375">
    <property type="entry name" value="Dynein_light"/>
    <property type="match status" value="1"/>
</dbReference>
<dbReference type="SUPFAM" id="SSF57850">
    <property type="entry name" value="RING/U-box"/>
    <property type="match status" value="1"/>
</dbReference>
<dbReference type="GO" id="GO:0007017">
    <property type="term" value="P:microtubule-based process"/>
    <property type="evidence" value="ECO:0007669"/>
    <property type="project" value="InterPro"/>
</dbReference>
<dbReference type="EMBL" id="OC860697">
    <property type="protein sequence ID" value="CAD7628820.1"/>
    <property type="molecule type" value="Genomic_DNA"/>
</dbReference>
<dbReference type="SUPFAM" id="SSF54648">
    <property type="entry name" value="DLC"/>
    <property type="match status" value="1"/>
</dbReference>
<keyword evidence="1 3" id="KW-0479">Metal-binding</keyword>
<gene>
    <name evidence="5" type="ORF">OSB1V03_LOCUS9240</name>
</gene>
<dbReference type="Gene3D" id="3.30.40.10">
    <property type="entry name" value="Zinc/RING finger domain, C3HC4 (zinc finger)"/>
    <property type="match status" value="2"/>
</dbReference>
<dbReference type="EMBL" id="CAJPIZ010006122">
    <property type="protein sequence ID" value="CAG2109250.1"/>
    <property type="molecule type" value="Genomic_DNA"/>
</dbReference>
<organism evidence="5">
    <name type="scientific">Medioppia subpectinata</name>
    <dbReference type="NCBI Taxonomy" id="1979941"/>
    <lineage>
        <taxon>Eukaryota</taxon>
        <taxon>Metazoa</taxon>
        <taxon>Ecdysozoa</taxon>
        <taxon>Arthropoda</taxon>
        <taxon>Chelicerata</taxon>
        <taxon>Arachnida</taxon>
        <taxon>Acari</taxon>
        <taxon>Acariformes</taxon>
        <taxon>Sarcoptiformes</taxon>
        <taxon>Oribatida</taxon>
        <taxon>Brachypylina</taxon>
        <taxon>Oppioidea</taxon>
        <taxon>Oppiidae</taxon>
        <taxon>Medioppia</taxon>
    </lineage>
</organism>
<dbReference type="InterPro" id="IPR037177">
    <property type="entry name" value="DLC_sf"/>
</dbReference>
<dbReference type="Gene3D" id="3.30.740.10">
    <property type="entry name" value="Protein Inhibitor Of Neuronal Nitric Oxide Synthase"/>
    <property type="match status" value="1"/>
</dbReference>
<accession>A0A7R9KTM5</accession>
<dbReference type="InterPro" id="IPR013083">
    <property type="entry name" value="Znf_RING/FYVE/PHD"/>
</dbReference>
<dbReference type="Pfam" id="PF13923">
    <property type="entry name" value="zf-C3HC4_2"/>
    <property type="match status" value="1"/>
</dbReference>
<proteinExistence type="predicted"/>
<dbReference type="InterPro" id="IPR001841">
    <property type="entry name" value="Znf_RING"/>
</dbReference>
<dbReference type="AlphaFoldDB" id="A0A7R9KTM5"/>
<evidence type="ECO:0000256" key="1">
    <source>
        <dbReference type="ARBA" id="ARBA00022771"/>
    </source>
</evidence>
<reference evidence="5" key="1">
    <citation type="submission" date="2020-11" db="EMBL/GenBank/DDBJ databases">
        <authorList>
            <person name="Tran Van P."/>
        </authorList>
    </citation>
    <scope>NUCLEOTIDE SEQUENCE</scope>
</reference>
<evidence type="ECO:0000313" key="5">
    <source>
        <dbReference type="EMBL" id="CAD7628820.1"/>
    </source>
</evidence>
<dbReference type="Pfam" id="PF01221">
    <property type="entry name" value="Dynein_light"/>
    <property type="match status" value="1"/>
</dbReference>
<feature type="domain" description="RING-type" evidence="4">
    <location>
        <begin position="22"/>
        <end position="61"/>
    </location>
</feature>
<sequence length="337" mass="39274">MPGYVRDRFPDLSAEDREDYTCGICHEIFNTPVSTTCCRQTFCEDCITQWLQTNTICPYDRKPLTPGQVSPSPRAMANTLGRFRIRCDYWDNGCRDVIKLDGLLQHTGNCRYKYAPCPKCDGMQTPGHDCIEVLRTEIESLKVVNNILTKDHDYMHSTQSDRQLLDECRQHLSAPVVEMLTKHNTLFDVCKQVVYDMELEFGTDWYCTAKWSTNDKYDSFYTYEPGCYMDFSWKVLKARLEHKKIVRKLDIYKTDMNASMVSVVTDIVFKAIDSNDDKEWAFVNTISEQMEGKYPDGKWLCFAYPKHFGSKCVYHEIGRYILCYVDQLTIIVFQAIK</sequence>
<dbReference type="PANTHER" id="PTHR10131">
    <property type="entry name" value="TNF RECEPTOR ASSOCIATED FACTOR"/>
    <property type="match status" value="1"/>
</dbReference>
<evidence type="ECO:0000313" key="6">
    <source>
        <dbReference type="Proteomes" id="UP000759131"/>
    </source>
</evidence>
<dbReference type="GO" id="GO:0008270">
    <property type="term" value="F:zinc ion binding"/>
    <property type="evidence" value="ECO:0007669"/>
    <property type="project" value="UniProtKB-KW"/>
</dbReference>
<dbReference type="SUPFAM" id="SSF49599">
    <property type="entry name" value="TRAF domain-like"/>
    <property type="match status" value="1"/>
</dbReference>
<evidence type="ECO:0000259" key="4">
    <source>
        <dbReference type="PROSITE" id="PS50089"/>
    </source>
</evidence>
<dbReference type="PANTHER" id="PTHR10131:SF94">
    <property type="entry name" value="TNF RECEPTOR-ASSOCIATED FACTOR 4"/>
    <property type="match status" value="1"/>
</dbReference>
<dbReference type="OrthoDB" id="6492466at2759"/>
<keyword evidence="1 3" id="KW-0863">Zinc-finger</keyword>
<evidence type="ECO:0000256" key="2">
    <source>
        <dbReference type="ARBA" id="ARBA00022833"/>
    </source>
</evidence>
<dbReference type="InterPro" id="IPR001372">
    <property type="entry name" value="Dynein_light_chain_typ-1/2"/>
</dbReference>
<dbReference type="GO" id="GO:0030286">
    <property type="term" value="C:dynein complex"/>
    <property type="evidence" value="ECO:0007669"/>
    <property type="project" value="InterPro"/>
</dbReference>
<keyword evidence="2" id="KW-0862">Zinc</keyword>
<evidence type="ECO:0000256" key="3">
    <source>
        <dbReference type="PROSITE-ProRule" id="PRU00175"/>
    </source>
</evidence>
<dbReference type="PROSITE" id="PS50089">
    <property type="entry name" value="ZF_RING_2"/>
    <property type="match status" value="1"/>
</dbReference>
<protein>
    <recommendedName>
        <fullName evidence="4">RING-type domain-containing protein</fullName>
    </recommendedName>
</protein>
<keyword evidence="6" id="KW-1185">Reference proteome</keyword>
<dbReference type="Proteomes" id="UP000759131">
    <property type="component" value="Unassembled WGS sequence"/>
</dbReference>
<name>A0A7R9KTM5_9ACAR</name>